<dbReference type="Gene3D" id="3.30.1330.40">
    <property type="entry name" value="RutC-like"/>
    <property type="match status" value="2"/>
</dbReference>
<accession>A7RG88</accession>
<keyword evidence="2" id="KW-1185">Reference proteome</keyword>
<dbReference type="InterPro" id="IPR035959">
    <property type="entry name" value="RutC-like_sf"/>
</dbReference>
<evidence type="ECO:0000313" key="1">
    <source>
        <dbReference type="EMBL" id="EDO49487.1"/>
    </source>
</evidence>
<reference evidence="1 2" key="1">
    <citation type="journal article" date="2007" name="Science">
        <title>Sea anemone genome reveals ancestral eumetazoan gene repertoire and genomic organization.</title>
        <authorList>
            <person name="Putnam N.H."/>
            <person name="Srivastava M."/>
            <person name="Hellsten U."/>
            <person name="Dirks B."/>
            <person name="Chapman J."/>
            <person name="Salamov A."/>
            <person name="Terry A."/>
            <person name="Shapiro H."/>
            <person name="Lindquist E."/>
            <person name="Kapitonov V.V."/>
            <person name="Jurka J."/>
            <person name="Genikhovich G."/>
            <person name="Grigoriev I.V."/>
            <person name="Lucas S.M."/>
            <person name="Steele R.E."/>
            <person name="Finnerty J.R."/>
            <person name="Technau U."/>
            <person name="Martindale M.Q."/>
            <person name="Rokhsar D.S."/>
        </authorList>
    </citation>
    <scope>NUCLEOTIDE SEQUENCE [LARGE SCALE GENOMIC DNA]</scope>
    <source>
        <strain evidence="2">CH2 X CH6</strain>
    </source>
</reference>
<name>A7RG88_NEMVE</name>
<dbReference type="PhylomeDB" id="A7RG88"/>
<organism evidence="1 2">
    <name type="scientific">Nematostella vectensis</name>
    <name type="common">Starlet sea anemone</name>
    <dbReference type="NCBI Taxonomy" id="45351"/>
    <lineage>
        <taxon>Eukaryota</taxon>
        <taxon>Metazoa</taxon>
        <taxon>Cnidaria</taxon>
        <taxon>Anthozoa</taxon>
        <taxon>Hexacorallia</taxon>
        <taxon>Actiniaria</taxon>
        <taxon>Edwardsiidae</taxon>
        <taxon>Nematostella</taxon>
    </lineage>
</organism>
<sequence>MNKLAEEVCRLDASLEDVIIVNLFIKDMKHFGKVNSVYKKFFPLNPPARACVELDLNEDILLKMDCLVYNQPSAKDFDNDDFDCIPVREAMHVQSISYWAPANIGPYSQAVKAGALMFVSGNIGLWPASMKLVDGGVSTQAALSLRHVDRIVSAFSAHGNLRNTLSGVCYLTCAQHIPVARKAWSLATRAKRALDDDSSDDVDGLMAYIVVPNLPKEALVEWQVACSQNAPRTWKHYSSSLFQSGCTLD</sequence>
<protein>
    <submittedName>
        <fullName evidence="1">Uncharacterized protein</fullName>
    </submittedName>
</protein>
<dbReference type="EMBL" id="DS469509">
    <property type="protein sequence ID" value="EDO49487.1"/>
    <property type="molecule type" value="Genomic_DNA"/>
</dbReference>
<dbReference type="FunFam" id="3.30.1330.40:FF:000010">
    <property type="entry name" value="Diphthine--ammonia ligase"/>
    <property type="match status" value="1"/>
</dbReference>
<dbReference type="Pfam" id="PF01042">
    <property type="entry name" value="Ribonuc_L-PSP"/>
    <property type="match status" value="2"/>
</dbReference>
<proteinExistence type="predicted"/>
<dbReference type="AlphaFoldDB" id="A7RG88"/>
<dbReference type="GO" id="GO:0017178">
    <property type="term" value="F:diphthine-ammonia ligase activity"/>
    <property type="evidence" value="ECO:0000318"/>
    <property type="project" value="GO_Central"/>
</dbReference>
<dbReference type="HOGENOM" id="CLU_1118084_0_0_1"/>
<evidence type="ECO:0000313" key="2">
    <source>
        <dbReference type="Proteomes" id="UP000001593"/>
    </source>
</evidence>
<dbReference type="SUPFAM" id="SSF55298">
    <property type="entry name" value="YjgF-like"/>
    <property type="match status" value="2"/>
</dbReference>
<dbReference type="PANTHER" id="PTHR12196:SF2">
    <property type="entry name" value="DIPHTHINE--AMMONIA LIGASE"/>
    <property type="match status" value="1"/>
</dbReference>
<feature type="non-terminal residue" evidence="1">
    <location>
        <position position="1"/>
    </location>
</feature>
<dbReference type="STRING" id="45351.A7RG88"/>
<dbReference type="InterPro" id="IPR006175">
    <property type="entry name" value="YjgF/YER057c/UK114"/>
</dbReference>
<dbReference type="CDD" id="cd06156">
    <property type="entry name" value="eu_AANH_C_2"/>
    <property type="match status" value="1"/>
</dbReference>
<dbReference type="Proteomes" id="UP000001593">
    <property type="component" value="Unassembled WGS sequence"/>
</dbReference>
<gene>
    <name evidence="1" type="ORF">NEMVEDRAFT_v1g158241</name>
</gene>
<dbReference type="OMA" id="NIGLWPA"/>
<dbReference type="InterPro" id="IPR030662">
    <property type="entry name" value="DPH6/MJ0570"/>
</dbReference>
<dbReference type="GO" id="GO:0017183">
    <property type="term" value="P:protein histidyl modification to diphthamide"/>
    <property type="evidence" value="ECO:0000318"/>
    <property type="project" value="GO_Central"/>
</dbReference>
<dbReference type="InParanoid" id="A7RG88"/>
<dbReference type="eggNOG" id="KOG2317">
    <property type="taxonomic scope" value="Eukaryota"/>
</dbReference>
<dbReference type="PANTHER" id="PTHR12196">
    <property type="entry name" value="DOMAIN OF UNKNOWN FUNCTION 71 DUF71 -CONTAINING PROTEIN"/>
    <property type="match status" value="1"/>
</dbReference>